<dbReference type="InterPro" id="IPR011009">
    <property type="entry name" value="Kinase-like_dom_sf"/>
</dbReference>
<gene>
    <name evidence="2" type="ORF">CH63R_09172</name>
</gene>
<feature type="region of interest" description="Disordered" evidence="1">
    <location>
        <begin position="663"/>
        <end position="725"/>
    </location>
</feature>
<proteinExistence type="predicted"/>
<comment type="caution">
    <text evidence="2">The sequence shown here is derived from an EMBL/GenBank/DDBJ whole genome shotgun (WGS) entry which is preliminary data.</text>
</comment>
<feature type="compositionally biased region" description="Low complexity" evidence="1">
    <location>
        <begin position="694"/>
        <end position="711"/>
    </location>
</feature>
<evidence type="ECO:0000256" key="1">
    <source>
        <dbReference type="SAM" id="MobiDB-lite"/>
    </source>
</evidence>
<dbReference type="SUPFAM" id="SSF56112">
    <property type="entry name" value="Protein kinase-like (PK-like)"/>
    <property type="match status" value="1"/>
</dbReference>
<dbReference type="GO" id="GO:0016301">
    <property type="term" value="F:kinase activity"/>
    <property type="evidence" value="ECO:0007669"/>
    <property type="project" value="UniProtKB-KW"/>
</dbReference>
<dbReference type="GeneID" id="28868253"/>
<dbReference type="KEGG" id="chig:CH63R_09172"/>
<evidence type="ECO:0000313" key="2">
    <source>
        <dbReference type="EMBL" id="OBR07651.1"/>
    </source>
</evidence>
<keyword evidence="3" id="KW-1185">Reference proteome</keyword>
<dbReference type="RefSeq" id="XP_018156169.1">
    <property type="nucleotide sequence ID" value="XM_018304146.1"/>
</dbReference>
<dbReference type="Gene3D" id="1.10.510.10">
    <property type="entry name" value="Transferase(Phosphotransferase) domain 1"/>
    <property type="match status" value="1"/>
</dbReference>
<sequence>MQSNHRADWAQLVHRPSRWMCPLRHGPSLYFSSEKLLFDHLREDHPKSFSESHLMHIASRSKKPKPLEANICPICGEKVASTPSIGIVARENAKGKSVAERGSGVGASFSGEAGSMPDSSQSPVVRLWDHIADHLNQVASWSLRWWDDDSRVSLDAGEGGQSSSMNPCWAISDKASSVEGSGYLDDRIAASVDRSEFPEPNQHFLPVNMLDNLRIIDGMLEKIPDLFESGTDLASYIIQTARKVFLIASCHCYTDAYELKVSMLRFQEHGFDDSHLPIPFPKIGDEATVPAFSPFQSRAETLTFYNSQWYLLAPVFEDGRFKYHFENDHVMPFTLVREVPRQRASGRRVYRVHIHPAHRPSSWITAENSDVSLALEEFHSELLTSGSWEEQSDAALKIRGDNHPHVVQTFACISIGQRKLILREWADGGSLDEYWQRSSPEQSPQFVRKIIEQLHGLVTAMKSLPSEIWQHSRDLNLSPQTILRFEDGSGLGKLKLASFGQLSVGRQDSVTMVQYEMCREPCELLWGDAISSSTWSIMCALEFMVWFLYGWEELRGFRTFLNGDADLKDGYIPAFHHINPFDERPNVEIHSLVTAWMNHMARDSECVGNTALGNLLWFLRDKVNDLSYTITSPNISSLAQGGPSVPQRKTRLGKLLSRAKTVFKRGDGSSKRMSTQSTASHRTPAQTVPPSQSTDPATTQPSAAAAAVATKETPKEPSKNEATQSDYEDSLFALESTLSLQSIQYHLEGILGSGERNSNYYFTEQDRREVLGCRTSLQRNYDRRRPDKQLSGHAQYLAPSWREVDVASVDAFMEMFEDGWADLTGPSKDIDDHGTQSTRLLLRMAPAAEFYIAKIMDGETILQEDLWRVAEVIDL</sequence>
<evidence type="ECO:0000313" key="3">
    <source>
        <dbReference type="Proteomes" id="UP000092177"/>
    </source>
</evidence>
<dbReference type="VEuPathDB" id="FungiDB:CH63R_09172"/>
<reference evidence="3" key="1">
    <citation type="journal article" date="2017" name="BMC Genomics">
        <title>Gapless genome assembly of Colletotrichum higginsianum reveals chromosome structure and association of transposable elements with secondary metabolite gene clusters.</title>
        <authorList>
            <person name="Dallery J.-F."/>
            <person name="Lapalu N."/>
            <person name="Zampounis A."/>
            <person name="Pigne S."/>
            <person name="Luyten I."/>
            <person name="Amselem J."/>
            <person name="Wittenberg A.H.J."/>
            <person name="Zhou S."/>
            <person name="de Queiroz M.V."/>
            <person name="Robin G.P."/>
            <person name="Auger A."/>
            <person name="Hainaut M."/>
            <person name="Henrissat B."/>
            <person name="Kim K.-T."/>
            <person name="Lee Y.-H."/>
            <person name="Lespinet O."/>
            <person name="Schwartz D.C."/>
            <person name="Thon M.R."/>
            <person name="O'Connell R.J."/>
        </authorList>
    </citation>
    <scope>NUCLEOTIDE SEQUENCE [LARGE SCALE GENOMIC DNA]</scope>
    <source>
        <strain evidence="3">IMI 349063</strain>
    </source>
</reference>
<dbReference type="Proteomes" id="UP000092177">
    <property type="component" value="Chromosome 6"/>
</dbReference>
<accession>A0A1B7Y6L3</accession>
<keyword evidence="2" id="KW-0418">Kinase</keyword>
<organism evidence="2 3">
    <name type="scientific">Colletotrichum higginsianum (strain IMI 349063)</name>
    <name type="common">Crucifer anthracnose fungus</name>
    <dbReference type="NCBI Taxonomy" id="759273"/>
    <lineage>
        <taxon>Eukaryota</taxon>
        <taxon>Fungi</taxon>
        <taxon>Dikarya</taxon>
        <taxon>Ascomycota</taxon>
        <taxon>Pezizomycotina</taxon>
        <taxon>Sordariomycetes</taxon>
        <taxon>Hypocreomycetidae</taxon>
        <taxon>Glomerellales</taxon>
        <taxon>Glomerellaceae</taxon>
        <taxon>Colletotrichum</taxon>
        <taxon>Colletotrichum destructivum species complex</taxon>
    </lineage>
</organism>
<dbReference type="AlphaFoldDB" id="A0A1B7Y6L3"/>
<protein>
    <submittedName>
        <fullName evidence="2">Protein kinase</fullName>
    </submittedName>
</protein>
<dbReference type="EMBL" id="LTAN01000006">
    <property type="protein sequence ID" value="OBR07651.1"/>
    <property type="molecule type" value="Genomic_DNA"/>
</dbReference>
<feature type="compositionally biased region" description="Polar residues" evidence="1">
    <location>
        <begin position="671"/>
        <end position="693"/>
    </location>
</feature>
<keyword evidence="2" id="KW-0808">Transferase</keyword>
<name>A0A1B7Y6L3_COLHI</name>